<protein>
    <submittedName>
        <fullName evidence="1">Uncharacterized protein</fullName>
    </submittedName>
</protein>
<proteinExistence type="predicted"/>
<dbReference type="EMBL" id="HBUF01640017">
    <property type="protein sequence ID" value="CAG6784814.1"/>
    <property type="molecule type" value="Transcribed_RNA"/>
</dbReference>
<dbReference type="EMBL" id="HBUF01340973">
    <property type="protein sequence ID" value="CAG6703365.1"/>
    <property type="molecule type" value="Transcribed_RNA"/>
</dbReference>
<accession>A0A8D8UG44</accession>
<dbReference type="EMBL" id="HBUF01232086">
    <property type="protein sequence ID" value="CAG6673784.1"/>
    <property type="molecule type" value="Transcribed_RNA"/>
</dbReference>
<organism evidence="1">
    <name type="scientific">Cacopsylla melanoneura</name>
    <dbReference type="NCBI Taxonomy" id="428564"/>
    <lineage>
        <taxon>Eukaryota</taxon>
        <taxon>Metazoa</taxon>
        <taxon>Ecdysozoa</taxon>
        <taxon>Arthropoda</taxon>
        <taxon>Hexapoda</taxon>
        <taxon>Insecta</taxon>
        <taxon>Pterygota</taxon>
        <taxon>Neoptera</taxon>
        <taxon>Paraneoptera</taxon>
        <taxon>Hemiptera</taxon>
        <taxon>Sternorrhyncha</taxon>
        <taxon>Psylloidea</taxon>
        <taxon>Psyllidae</taxon>
        <taxon>Psyllinae</taxon>
        <taxon>Cacopsylla</taxon>
    </lineage>
</organism>
<name>A0A8D8UG44_9HEMI</name>
<dbReference type="EMBL" id="HBUF01640016">
    <property type="protein sequence ID" value="CAG6784812.1"/>
    <property type="molecule type" value="Transcribed_RNA"/>
</dbReference>
<dbReference type="EMBL" id="HBUF01340972">
    <property type="protein sequence ID" value="CAG6703363.1"/>
    <property type="molecule type" value="Transcribed_RNA"/>
</dbReference>
<sequence length="99" mass="12100">MSTLMILTRSMWTNPLLIDKVWRQLMGAFFKRCLGQIKPKPWTNWKNYSPWTKPRTTYPGQNESKHWNNWKISSVDTPAEPLSCIRNYRNRCEHRRYRR</sequence>
<dbReference type="EMBL" id="HBUF01640018">
    <property type="protein sequence ID" value="CAG6784816.1"/>
    <property type="molecule type" value="Transcribed_RNA"/>
</dbReference>
<dbReference type="EMBL" id="HBUF01232087">
    <property type="protein sequence ID" value="CAG6673787.1"/>
    <property type="molecule type" value="Transcribed_RNA"/>
</dbReference>
<dbReference type="EMBL" id="HBUF01340971">
    <property type="protein sequence ID" value="CAG6703361.1"/>
    <property type="molecule type" value="Transcribed_RNA"/>
</dbReference>
<reference evidence="1" key="1">
    <citation type="submission" date="2021-05" db="EMBL/GenBank/DDBJ databases">
        <authorList>
            <person name="Alioto T."/>
            <person name="Alioto T."/>
            <person name="Gomez Garrido J."/>
        </authorList>
    </citation>
    <scope>NUCLEOTIDE SEQUENCE</scope>
</reference>
<dbReference type="EMBL" id="HBUF01640019">
    <property type="protein sequence ID" value="CAG6784819.1"/>
    <property type="molecule type" value="Transcribed_RNA"/>
</dbReference>
<evidence type="ECO:0000313" key="1">
    <source>
        <dbReference type="EMBL" id="CAG6703361.1"/>
    </source>
</evidence>
<dbReference type="AlphaFoldDB" id="A0A8D8UG44"/>
<dbReference type="EMBL" id="HBUF01232088">
    <property type="protein sequence ID" value="CAG6673791.1"/>
    <property type="molecule type" value="Transcribed_RNA"/>
</dbReference>